<name>A0A172YVI0_9PSED</name>
<dbReference type="EMBL" id="CP015600">
    <property type="protein sequence ID" value="ANF84144.1"/>
    <property type="molecule type" value="Genomic_DNA"/>
</dbReference>
<dbReference type="STRING" id="219572.A7J50_0700"/>
<organism evidence="3 4">
    <name type="scientific">Pseudomonas antarctica</name>
    <dbReference type="NCBI Taxonomy" id="219572"/>
    <lineage>
        <taxon>Bacteria</taxon>
        <taxon>Pseudomonadati</taxon>
        <taxon>Pseudomonadota</taxon>
        <taxon>Gammaproteobacteria</taxon>
        <taxon>Pseudomonadales</taxon>
        <taxon>Pseudomonadaceae</taxon>
        <taxon>Pseudomonas</taxon>
    </lineage>
</organism>
<protein>
    <submittedName>
        <fullName evidence="3">Uncharacterized protein</fullName>
    </submittedName>
</protein>
<sequence>MTDIKLDDIDEKNGELEGLRSKNRELLNEVKQLKIQLRELQASAVGDNGETEKLKAELLEFKTRDGWSAITKHSGVLPEMVKYMRQELGANLSIGEDGSMQFVNAEGKILTDSKGRDLSPLEVDDVRLLTESVREKFPAFWPRPTGTGAVGNGHGRAVPPTPETDEPAKHEKPASFGLK</sequence>
<dbReference type="KEGG" id="panr:A7J50_0700"/>
<gene>
    <name evidence="3" type="ORF">A7J50_0700</name>
</gene>
<evidence type="ECO:0000313" key="4">
    <source>
        <dbReference type="Proteomes" id="UP000077829"/>
    </source>
</evidence>
<accession>A0A172YVI0</accession>
<feature type="coiled-coil region" evidence="1">
    <location>
        <begin position="9"/>
        <end position="43"/>
    </location>
</feature>
<proteinExistence type="predicted"/>
<dbReference type="AlphaFoldDB" id="A0A172YVI0"/>
<dbReference type="RefSeq" id="WP_064450571.1">
    <property type="nucleotide sequence ID" value="NZ_CP015600.1"/>
</dbReference>
<feature type="region of interest" description="Disordered" evidence="2">
    <location>
        <begin position="140"/>
        <end position="179"/>
    </location>
</feature>
<keyword evidence="1" id="KW-0175">Coiled coil</keyword>
<evidence type="ECO:0000256" key="2">
    <source>
        <dbReference type="SAM" id="MobiDB-lite"/>
    </source>
</evidence>
<evidence type="ECO:0000256" key="1">
    <source>
        <dbReference type="SAM" id="Coils"/>
    </source>
</evidence>
<reference evidence="3 4" key="1">
    <citation type="submission" date="2016-05" db="EMBL/GenBank/DDBJ databases">
        <title>Complete genome sequence of Pseudomonas antarctica PAMC 27494.</title>
        <authorList>
            <person name="Lee J."/>
        </authorList>
    </citation>
    <scope>NUCLEOTIDE SEQUENCE [LARGE SCALE GENOMIC DNA]</scope>
    <source>
        <strain evidence="3 4">PAMC 27494</strain>
    </source>
</reference>
<evidence type="ECO:0000313" key="3">
    <source>
        <dbReference type="EMBL" id="ANF84144.1"/>
    </source>
</evidence>
<dbReference type="PATRIC" id="fig|219572.3.peg.715"/>
<dbReference type="Proteomes" id="UP000077829">
    <property type="component" value="Chromosome"/>
</dbReference>